<dbReference type="InterPro" id="IPR037218">
    <property type="entry name" value="PTPA_sf"/>
</dbReference>
<comment type="catalytic activity">
    <reaction evidence="1 10">
        <text>[protein]-peptidylproline (omega=180) = [protein]-peptidylproline (omega=0)</text>
        <dbReference type="Rhea" id="RHEA:16237"/>
        <dbReference type="Rhea" id="RHEA-COMP:10747"/>
        <dbReference type="Rhea" id="RHEA-COMP:10748"/>
        <dbReference type="ChEBI" id="CHEBI:83833"/>
        <dbReference type="ChEBI" id="CHEBI:83834"/>
        <dbReference type="EC" id="5.2.1.8"/>
    </reaction>
</comment>
<dbReference type="SUPFAM" id="SSF140984">
    <property type="entry name" value="PTPA-like"/>
    <property type="match status" value="1"/>
</dbReference>
<comment type="subcellular location">
    <subcellularLocation>
        <location evidence="2 10">Cytoplasm</location>
    </subcellularLocation>
</comment>
<evidence type="ECO:0000256" key="4">
    <source>
        <dbReference type="ARBA" id="ARBA00013194"/>
    </source>
</evidence>
<dbReference type="SMR" id="B4NLC5"/>
<organism evidence="12 13">
    <name type="scientific">Drosophila willistoni</name>
    <name type="common">Fruit fly</name>
    <dbReference type="NCBI Taxonomy" id="7260"/>
    <lineage>
        <taxon>Eukaryota</taxon>
        <taxon>Metazoa</taxon>
        <taxon>Ecdysozoa</taxon>
        <taxon>Arthropoda</taxon>
        <taxon>Hexapoda</taxon>
        <taxon>Insecta</taxon>
        <taxon>Pterygota</taxon>
        <taxon>Neoptera</taxon>
        <taxon>Endopterygota</taxon>
        <taxon>Diptera</taxon>
        <taxon>Brachycera</taxon>
        <taxon>Muscomorpha</taxon>
        <taxon>Ephydroidea</taxon>
        <taxon>Drosophilidae</taxon>
        <taxon>Drosophila</taxon>
        <taxon>Sophophora</taxon>
    </lineage>
</organism>
<dbReference type="AlphaFoldDB" id="B4NLC5"/>
<dbReference type="GO" id="GO:0005634">
    <property type="term" value="C:nucleus"/>
    <property type="evidence" value="ECO:0007669"/>
    <property type="project" value="TreeGrafter"/>
</dbReference>
<dbReference type="PANTHER" id="PTHR10012">
    <property type="entry name" value="SERINE/THREONINE-PROTEIN PHOSPHATASE 2A REGULATORY SUBUNIT B"/>
    <property type="match status" value="1"/>
</dbReference>
<dbReference type="InParanoid" id="B4NLC5"/>
<dbReference type="KEGG" id="dwi:6651271"/>
<protein>
    <recommendedName>
        <fullName evidence="8 10">Serine/threonine-protein phosphatase 2A activator</fullName>
        <ecNumber evidence="4 10">5.2.1.8</ecNumber>
    </recommendedName>
    <alternativeName>
        <fullName evidence="9 10">Phosphotyrosyl phosphatase activator</fullName>
    </alternativeName>
</protein>
<dbReference type="OrthoDB" id="16120at2759"/>
<feature type="compositionally biased region" description="Acidic residues" evidence="11">
    <location>
        <begin position="360"/>
        <end position="369"/>
    </location>
</feature>
<dbReference type="Proteomes" id="UP000007798">
    <property type="component" value="Unassembled WGS sequence"/>
</dbReference>
<evidence type="ECO:0000256" key="11">
    <source>
        <dbReference type="SAM" id="MobiDB-lite"/>
    </source>
</evidence>
<reference evidence="12 13" key="1">
    <citation type="journal article" date="2007" name="Nature">
        <title>Evolution of genes and genomes on the Drosophila phylogeny.</title>
        <authorList>
            <consortium name="Drosophila 12 Genomes Consortium"/>
            <person name="Clark A.G."/>
            <person name="Eisen M.B."/>
            <person name="Smith D.R."/>
            <person name="Bergman C.M."/>
            <person name="Oliver B."/>
            <person name="Markow T.A."/>
            <person name="Kaufman T.C."/>
            <person name="Kellis M."/>
            <person name="Gelbart W."/>
            <person name="Iyer V.N."/>
            <person name="Pollard D.A."/>
            <person name="Sackton T.B."/>
            <person name="Larracuente A.M."/>
            <person name="Singh N.D."/>
            <person name="Abad J.P."/>
            <person name="Abt D.N."/>
            <person name="Adryan B."/>
            <person name="Aguade M."/>
            <person name="Akashi H."/>
            <person name="Anderson W.W."/>
            <person name="Aquadro C.F."/>
            <person name="Ardell D.H."/>
            <person name="Arguello R."/>
            <person name="Artieri C.G."/>
            <person name="Barbash D.A."/>
            <person name="Barker D."/>
            <person name="Barsanti P."/>
            <person name="Batterham P."/>
            <person name="Batzoglou S."/>
            <person name="Begun D."/>
            <person name="Bhutkar A."/>
            <person name="Blanco E."/>
            <person name="Bosak S.A."/>
            <person name="Bradley R.K."/>
            <person name="Brand A.D."/>
            <person name="Brent M.R."/>
            <person name="Brooks A.N."/>
            <person name="Brown R.H."/>
            <person name="Butlin R.K."/>
            <person name="Caggese C."/>
            <person name="Calvi B.R."/>
            <person name="Bernardo de Carvalho A."/>
            <person name="Caspi A."/>
            <person name="Castrezana S."/>
            <person name="Celniker S.E."/>
            <person name="Chang J.L."/>
            <person name="Chapple C."/>
            <person name="Chatterji S."/>
            <person name="Chinwalla A."/>
            <person name="Civetta A."/>
            <person name="Clifton S.W."/>
            <person name="Comeron J.M."/>
            <person name="Costello J.C."/>
            <person name="Coyne J.A."/>
            <person name="Daub J."/>
            <person name="David R.G."/>
            <person name="Delcher A.L."/>
            <person name="Delehaunty K."/>
            <person name="Do C.B."/>
            <person name="Ebling H."/>
            <person name="Edwards K."/>
            <person name="Eickbush T."/>
            <person name="Evans J.D."/>
            <person name="Filipski A."/>
            <person name="Findeiss S."/>
            <person name="Freyhult E."/>
            <person name="Fulton L."/>
            <person name="Fulton R."/>
            <person name="Garcia A.C."/>
            <person name="Gardiner A."/>
            <person name="Garfield D.A."/>
            <person name="Garvin B.E."/>
            <person name="Gibson G."/>
            <person name="Gilbert D."/>
            <person name="Gnerre S."/>
            <person name="Godfrey J."/>
            <person name="Good R."/>
            <person name="Gotea V."/>
            <person name="Gravely B."/>
            <person name="Greenberg A.J."/>
            <person name="Griffiths-Jones S."/>
            <person name="Gross S."/>
            <person name="Guigo R."/>
            <person name="Gustafson E.A."/>
            <person name="Haerty W."/>
            <person name="Hahn M.W."/>
            <person name="Halligan D.L."/>
            <person name="Halpern A.L."/>
            <person name="Halter G.M."/>
            <person name="Han M.V."/>
            <person name="Heger A."/>
            <person name="Hillier L."/>
            <person name="Hinrichs A.S."/>
            <person name="Holmes I."/>
            <person name="Hoskins R.A."/>
            <person name="Hubisz M.J."/>
            <person name="Hultmark D."/>
            <person name="Huntley M.A."/>
            <person name="Jaffe D.B."/>
            <person name="Jagadeeshan S."/>
            <person name="Jeck W.R."/>
            <person name="Johnson J."/>
            <person name="Jones C.D."/>
            <person name="Jordan W.C."/>
            <person name="Karpen G.H."/>
            <person name="Kataoka E."/>
            <person name="Keightley P.D."/>
            <person name="Kheradpour P."/>
            <person name="Kirkness E.F."/>
            <person name="Koerich L.B."/>
            <person name="Kristiansen K."/>
            <person name="Kudrna D."/>
            <person name="Kulathinal R.J."/>
            <person name="Kumar S."/>
            <person name="Kwok R."/>
            <person name="Lander E."/>
            <person name="Langley C.H."/>
            <person name="Lapoint R."/>
            <person name="Lazzaro B.P."/>
            <person name="Lee S.J."/>
            <person name="Levesque L."/>
            <person name="Li R."/>
            <person name="Lin C.F."/>
            <person name="Lin M.F."/>
            <person name="Lindblad-Toh K."/>
            <person name="Llopart A."/>
            <person name="Long M."/>
            <person name="Low L."/>
            <person name="Lozovsky E."/>
            <person name="Lu J."/>
            <person name="Luo M."/>
            <person name="Machado C.A."/>
            <person name="Makalowski W."/>
            <person name="Marzo M."/>
            <person name="Matsuda M."/>
            <person name="Matzkin L."/>
            <person name="McAllister B."/>
            <person name="McBride C.S."/>
            <person name="McKernan B."/>
            <person name="McKernan K."/>
            <person name="Mendez-Lago M."/>
            <person name="Minx P."/>
            <person name="Mollenhauer M.U."/>
            <person name="Montooth K."/>
            <person name="Mount S.M."/>
            <person name="Mu X."/>
            <person name="Myers E."/>
            <person name="Negre B."/>
            <person name="Newfeld S."/>
            <person name="Nielsen R."/>
            <person name="Noor M.A."/>
            <person name="O'Grady P."/>
            <person name="Pachter L."/>
            <person name="Papaceit M."/>
            <person name="Parisi M.J."/>
            <person name="Parisi M."/>
            <person name="Parts L."/>
            <person name="Pedersen J.S."/>
            <person name="Pesole G."/>
            <person name="Phillippy A.M."/>
            <person name="Ponting C.P."/>
            <person name="Pop M."/>
            <person name="Porcelli D."/>
            <person name="Powell J.R."/>
            <person name="Prohaska S."/>
            <person name="Pruitt K."/>
            <person name="Puig M."/>
            <person name="Quesneville H."/>
            <person name="Ram K.R."/>
            <person name="Rand D."/>
            <person name="Rasmussen M.D."/>
            <person name="Reed L.K."/>
            <person name="Reenan R."/>
            <person name="Reily A."/>
            <person name="Remington K.A."/>
            <person name="Rieger T.T."/>
            <person name="Ritchie M.G."/>
            <person name="Robin C."/>
            <person name="Rogers Y.H."/>
            <person name="Rohde C."/>
            <person name="Rozas J."/>
            <person name="Rubenfield M.J."/>
            <person name="Ruiz A."/>
            <person name="Russo S."/>
            <person name="Salzberg S.L."/>
            <person name="Sanchez-Gracia A."/>
            <person name="Saranga D.J."/>
            <person name="Sato H."/>
            <person name="Schaeffer S.W."/>
            <person name="Schatz M.C."/>
            <person name="Schlenke T."/>
            <person name="Schwartz R."/>
            <person name="Segarra C."/>
            <person name="Singh R.S."/>
            <person name="Sirot L."/>
            <person name="Sirota M."/>
            <person name="Sisneros N.B."/>
            <person name="Smith C.D."/>
            <person name="Smith T.F."/>
            <person name="Spieth J."/>
            <person name="Stage D.E."/>
            <person name="Stark A."/>
            <person name="Stephan W."/>
            <person name="Strausberg R.L."/>
            <person name="Strempel S."/>
            <person name="Sturgill D."/>
            <person name="Sutton G."/>
            <person name="Sutton G.G."/>
            <person name="Tao W."/>
            <person name="Teichmann S."/>
            <person name="Tobari Y.N."/>
            <person name="Tomimura Y."/>
            <person name="Tsolas J.M."/>
            <person name="Valente V.L."/>
            <person name="Venter E."/>
            <person name="Venter J.C."/>
            <person name="Vicario S."/>
            <person name="Vieira F.G."/>
            <person name="Vilella A.J."/>
            <person name="Villasante A."/>
            <person name="Walenz B."/>
            <person name="Wang J."/>
            <person name="Wasserman M."/>
            <person name="Watts T."/>
            <person name="Wilson D."/>
            <person name="Wilson R.K."/>
            <person name="Wing R.A."/>
            <person name="Wolfner M.F."/>
            <person name="Wong A."/>
            <person name="Wong G.K."/>
            <person name="Wu C.I."/>
            <person name="Wu G."/>
            <person name="Yamamoto D."/>
            <person name="Yang H.P."/>
            <person name="Yang S.P."/>
            <person name="Yorke J.A."/>
            <person name="Yoshida K."/>
            <person name="Zdobnov E."/>
            <person name="Zhang P."/>
            <person name="Zhang Y."/>
            <person name="Zimin A.V."/>
            <person name="Baldwin J."/>
            <person name="Abdouelleil A."/>
            <person name="Abdulkadir J."/>
            <person name="Abebe A."/>
            <person name="Abera B."/>
            <person name="Abreu J."/>
            <person name="Acer S.C."/>
            <person name="Aftuck L."/>
            <person name="Alexander A."/>
            <person name="An P."/>
            <person name="Anderson E."/>
            <person name="Anderson S."/>
            <person name="Arachi H."/>
            <person name="Azer M."/>
            <person name="Bachantsang P."/>
            <person name="Barry A."/>
            <person name="Bayul T."/>
            <person name="Berlin A."/>
            <person name="Bessette D."/>
            <person name="Bloom T."/>
            <person name="Blye J."/>
            <person name="Boguslavskiy L."/>
            <person name="Bonnet C."/>
            <person name="Boukhgalter B."/>
            <person name="Bourzgui I."/>
            <person name="Brown A."/>
            <person name="Cahill P."/>
            <person name="Channer S."/>
            <person name="Cheshatsang Y."/>
            <person name="Chuda L."/>
            <person name="Citroen M."/>
            <person name="Collymore A."/>
            <person name="Cooke P."/>
            <person name="Costello M."/>
            <person name="D'Aco K."/>
            <person name="Daza R."/>
            <person name="De Haan G."/>
            <person name="DeGray S."/>
            <person name="DeMaso C."/>
            <person name="Dhargay N."/>
            <person name="Dooley K."/>
            <person name="Dooley E."/>
            <person name="Doricent M."/>
            <person name="Dorje P."/>
            <person name="Dorjee K."/>
            <person name="Dupes A."/>
            <person name="Elong R."/>
            <person name="Falk J."/>
            <person name="Farina A."/>
            <person name="Faro S."/>
            <person name="Ferguson D."/>
            <person name="Fisher S."/>
            <person name="Foley C.D."/>
            <person name="Franke A."/>
            <person name="Friedrich D."/>
            <person name="Gadbois L."/>
            <person name="Gearin G."/>
            <person name="Gearin C.R."/>
            <person name="Giannoukos G."/>
            <person name="Goode T."/>
            <person name="Graham J."/>
            <person name="Grandbois E."/>
            <person name="Grewal S."/>
            <person name="Gyaltsen K."/>
            <person name="Hafez N."/>
            <person name="Hagos B."/>
            <person name="Hall J."/>
            <person name="Henson C."/>
            <person name="Hollinger A."/>
            <person name="Honan T."/>
            <person name="Huard M.D."/>
            <person name="Hughes L."/>
            <person name="Hurhula B."/>
            <person name="Husby M.E."/>
            <person name="Kamat A."/>
            <person name="Kanga B."/>
            <person name="Kashin S."/>
            <person name="Khazanovich D."/>
            <person name="Kisner P."/>
            <person name="Lance K."/>
            <person name="Lara M."/>
            <person name="Lee W."/>
            <person name="Lennon N."/>
            <person name="Letendre F."/>
            <person name="LeVine R."/>
            <person name="Lipovsky A."/>
            <person name="Liu X."/>
            <person name="Liu J."/>
            <person name="Liu S."/>
            <person name="Lokyitsang T."/>
            <person name="Lokyitsang Y."/>
            <person name="Lubonja R."/>
            <person name="Lui A."/>
            <person name="MacDonald P."/>
            <person name="Magnisalis V."/>
            <person name="Maru K."/>
            <person name="Matthews C."/>
            <person name="McCusker W."/>
            <person name="McDonough S."/>
            <person name="Mehta T."/>
            <person name="Meldrim J."/>
            <person name="Meneus L."/>
            <person name="Mihai O."/>
            <person name="Mihalev A."/>
            <person name="Mihova T."/>
            <person name="Mittelman R."/>
            <person name="Mlenga V."/>
            <person name="Montmayeur A."/>
            <person name="Mulrain L."/>
            <person name="Navidi A."/>
            <person name="Naylor J."/>
            <person name="Negash T."/>
            <person name="Nguyen T."/>
            <person name="Nguyen N."/>
            <person name="Nicol R."/>
            <person name="Norbu C."/>
            <person name="Norbu N."/>
            <person name="Novod N."/>
            <person name="O'Neill B."/>
            <person name="Osman S."/>
            <person name="Markiewicz E."/>
            <person name="Oyono O.L."/>
            <person name="Patti C."/>
            <person name="Phunkhang P."/>
            <person name="Pierre F."/>
            <person name="Priest M."/>
            <person name="Raghuraman S."/>
            <person name="Rege F."/>
            <person name="Reyes R."/>
            <person name="Rise C."/>
            <person name="Rogov P."/>
            <person name="Ross K."/>
            <person name="Ryan E."/>
            <person name="Settipalli S."/>
            <person name="Shea T."/>
            <person name="Sherpa N."/>
            <person name="Shi L."/>
            <person name="Shih D."/>
            <person name="Sparrow T."/>
            <person name="Spaulding J."/>
            <person name="Stalker J."/>
            <person name="Stange-Thomann N."/>
            <person name="Stavropoulos S."/>
            <person name="Stone C."/>
            <person name="Strader C."/>
            <person name="Tesfaye S."/>
            <person name="Thomson T."/>
            <person name="Thoulutsang Y."/>
            <person name="Thoulutsang D."/>
            <person name="Topham K."/>
            <person name="Topping I."/>
            <person name="Tsamla T."/>
            <person name="Vassiliev H."/>
            <person name="Vo A."/>
            <person name="Wangchuk T."/>
            <person name="Wangdi T."/>
            <person name="Weiand M."/>
            <person name="Wilkinson J."/>
            <person name="Wilson A."/>
            <person name="Yadav S."/>
            <person name="Young G."/>
            <person name="Yu Q."/>
            <person name="Zembek L."/>
            <person name="Zhong D."/>
            <person name="Zimmer A."/>
            <person name="Zwirko Z."/>
            <person name="Jaffe D.B."/>
            <person name="Alvarez P."/>
            <person name="Brockman W."/>
            <person name="Butler J."/>
            <person name="Chin C."/>
            <person name="Gnerre S."/>
            <person name="Grabherr M."/>
            <person name="Kleber M."/>
            <person name="Mauceli E."/>
            <person name="MacCallum I."/>
        </authorList>
    </citation>
    <scope>NUCLEOTIDE SEQUENCE [LARGE SCALE GENOMIC DNA]</scope>
    <source>
        <strain evidence="13">Tucson 14030-0811.24</strain>
    </source>
</reference>
<comment type="function">
    <text evidence="10">PPIases accelerate the folding of proteins. It catalyzes the cis-trans isomerization of proline imidic peptide bonds in oligopeptides.</text>
</comment>
<proteinExistence type="inferred from homology"/>
<dbReference type="EC" id="5.2.1.8" evidence="4 10"/>
<gene>
    <name evidence="12" type="primary">Dwil\GK14079</name>
    <name evidence="12" type="ORF">Dwil_GK14079</name>
</gene>
<dbReference type="STRING" id="7260.B4NLC5"/>
<evidence type="ECO:0000313" key="12">
    <source>
        <dbReference type="EMBL" id="EDW84328.2"/>
    </source>
</evidence>
<dbReference type="HOGENOM" id="CLU_030733_5_1_1"/>
<evidence type="ECO:0000256" key="3">
    <source>
        <dbReference type="ARBA" id="ARBA00011019"/>
    </source>
</evidence>
<dbReference type="EMBL" id="CH964272">
    <property type="protein sequence ID" value="EDW84328.2"/>
    <property type="molecule type" value="Genomic_DNA"/>
</dbReference>
<dbReference type="GO" id="GO:0008160">
    <property type="term" value="F:protein tyrosine phosphatase activator activity"/>
    <property type="evidence" value="ECO:0007669"/>
    <property type="project" value="TreeGrafter"/>
</dbReference>
<keyword evidence="7 10" id="KW-0413">Isomerase</keyword>
<dbReference type="InterPro" id="IPR043170">
    <property type="entry name" value="PTPA_C_lid"/>
</dbReference>
<dbReference type="GO" id="GO:0000159">
    <property type="term" value="C:protein phosphatase type 2A complex"/>
    <property type="evidence" value="ECO:0007669"/>
    <property type="project" value="TreeGrafter"/>
</dbReference>
<comment type="similarity">
    <text evidence="3 10">Belongs to the PTPA-type PPIase family.</text>
</comment>
<evidence type="ECO:0000256" key="8">
    <source>
        <dbReference type="ARBA" id="ARBA00044786"/>
    </source>
</evidence>
<dbReference type="CDD" id="cd04087">
    <property type="entry name" value="PTPA"/>
    <property type="match status" value="1"/>
</dbReference>
<sequence length="473" mass="53682">MKKISQTDIKRDSEKSPRLSKLANFFAQSNFGAVTRVRKLSDVEVWKRSVGYHKLIAYINNTSSVIQGIRQSDDYPVSETMSRLLTIFDKLENLLAANPPIYMAGSIKGSLDKDRRGNPAYRNWSRHMLRDIFPILEQAVSNKNCIHINELGQYLCESFGNSTRMSYGTGHELSFLFFLCALFEAEILDEDDLAASALLLFDRYLKFVRRLQVLYNLYAAGRHGAYSLDDFQFVPFLWGCAQLSYNAPFVPNRMLDADVVSEYKKDYMLMGCVGHISDTKDGTFAMHSSQLWCIASLSSWNELYGGLLDMYDKVVLRQFDLMQLARFGQLISFDKVKPGAVLIQAQLGVMSPLQQKILEGEDDVEEEQNWENAEPTKKSIRKNKKKPLLESSPPKSHSAISSGVRCSSLSDICVYLRKITDMESCPIEASYKEPIAGHSDDQRVIVSVSTPRVQETIFKFHTRLVEPSDNESD</sequence>
<evidence type="ECO:0000256" key="5">
    <source>
        <dbReference type="ARBA" id="ARBA00022490"/>
    </source>
</evidence>
<dbReference type="Gene3D" id="1.20.120.1150">
    <property type="match status" value="1"/>
</dbReference>
<dbReference type="GO" id="GO:0007052">
    <property type="term" value="P:mitotic spindle organization"/>
    <property type="evidence" value="ECO:0007669"/>
    <property type="project" value="TreeGrafter"/>
</dbReference>
<dbReference type="GO" id="GO:0005737">
    <property type="term" value="C:cytoplasm"/>
    <property type="evidence" value="ECO:0007669"/>
    <property type="project" value="UniProtKB-SubCell"/>
</dbReference>
<name>B4NLC5_DROWI</name>
<keyword evidence="5 10" id="KW-0963">Cytoplasm</keyword>
<feature type="region of interest" description="Disordered" evidence="11">
    <location>
        <begin position="360"/>
        <end position="402"/>
    </location>
</feature>
<evidence type="ECO:0000256" key="10">
    <source>
        <dbReference type="RuleBase" id="RU361210"/>
    </source>
</evidence>
<dbReference type="InterPro" id="IPR004327">
    <property type="entry name" value="Phstyr_phstse_ac"/>
</dbReference>
<evidence type="ECO:0000256" key="9">
    <source>
        <dbReference type="ARBA" id="ARBA00044820"/>
    </source>
</evidence>
<accession>B4NLC5</accession>
<dbReference type="eggNOG" id="KOG2867">
    <property type="taxonomic scope" value="Eukaryota"/>
</dbReference>
<evidence type="ECO:0000256" key="1">
    <source>
        <dbReference type="ARBA" id="ARBA00000971"/>
    </source>
</evidence>
<keyword evidence="13" id="KW-1185">Reference proteome</keyword>
<evidence type="ECO:0000256" key="6">
    <source>
        <dbReference type="ARBA" id="ARBA00023110"/>
    </source>
</evidence>
<dbReference type="Pfam" id="PF03095">
    <property type="entry name" value="PTPA"/>
    <property type="match status" value="1"/>
</dbReference>
<evidence type="ECO:0000313" key="13">
    <source>
        <dbReference type="Proteomes" id="UP000007798"/>
    </source>
</evidence>
<dbReference type="PANTHER" id="PTHR10012:SF0">
    <property type="entry name" value="SERINE_THREONINE-PROTEIN PHOSPHATASE 2A ACTIVATOR"/>
    <property type="match status" value="1"/>
</dbReference>
<dbReference type="GO" id="GO:0003755">
    <property type="term" value="F:peptidyl-prolyl cis-trans isomerase activity"/>
    <property type="evidence" value="ECO:0007669"/>
    <property type="project" value="UniProtKB-KW"/>
</dbReference>
<dbReference type="FunCoup" id="B4NLC5">
    <property type="interactions" value="97"/>
</dbReference>
<evidence type="ECO:0000256" key="2">
    <source>
        <dbReference type="ARBA" id="ARBA00004496"/>
    </source>
</evidence>
<keyword evidence="6 10" id="KW-0697">Rotamase</keyword>
<feature type="compositionally biased region" description="Low complexity" evidence="11">
    <location>
        <begin position="389"/>
        <end position="402"/>
    </location>
</feature>
<evidence type="ECO:0000256" key="7">
    <source>
        <dbReference type="ARBA" id="ARBA00023235"/>
    </source>
</evidence>